<evidence type="ECO:0000313" key="2">
    <source>
        <dbReference type="Proteomes" id="UP000033618"/>
    </source>
</evidence>
<dbReference type="EMBL" id="LAQU01000006">
    <property type="protein sequence ID" value="KKB63973.1"/>
    <property type="molecule type" value="Genomic_DNA"/>
</dbReference>
<proteinExistence type="predicted"/>
<organism evidence="1 2">
    <name type="scientific">Robbsia andropogonis</name>
    <dbReference type="NCBI Taxonomy" id="28092"/>
    <lineage>
        <taxon>Bacteria</taxon>
        <taxon>Pseudomonadati</taxon>
        <taxon>Pseudomonadota</taxon>
        <taxon>Betaproteobacteria</taxon>
        <taxon>Burkholderiales</taxon>
        <taxon>Burkholderiaceae</taxon>
        <taxon>Robbsia</taxon>
    </lineage>
</organism>
<dbReference type="AlphaFoldDB" id="A0A0F5K1J7"/>
<reference evidence="1 2" key="1">
    <citation type="submission" date="2015-03" db="EMBL/GenBank/DDBJ databases">
        <title>Draft Genome Sequence of Burkholderia andropogonis type strain ICMP2807, isolated from Sorghum bicolor.</title>
        <authorList>
            <person name="Lopes-Santos L."/>
            <person name="Castro D.B."/>
            <person name="Ottoboni L.M."/>
            <person name="Park D."/>
            <person name="Weirc B.S."/>
            <person name="Destefano S.A."/>
        </authorList>
    </citation>
    <scope>NUCLEOTIDE SEQUENCE [LARGE SCALE GENOMIC DNA]</scope>
    <source>
        <strain evidence="1 2">ICMP2807</strain>
    </source>
</reference>
<dbReference type="RefSeq" id="WP_024901341.1">
    <property type="nucleotide sequence ID" value="NZ_CADFGU010000002.1"/>
</dbReference>
<evidence type="ECO:0000313" key="1">
    <source>
        <dbReference type="EMBL" id="KKB63973.1"/>
    </source>
</evidence>
<accession>A0A0F5K1J7</accession>
<dbReference type="PATRIC" id="fig|28092.6.peg.1812"/>
<dbReference type="Proteomes" id="UP000033618">
    <property type="component" value="Unassembled WGS sequence"/>
</dbReference>
<sequence length="88" mass="9901">MTNIELEIEWTELALKKIQRLMGVKNGPNADAPLLALPPIECLPMEGDVLFLGPKGNQEPFIVVERQYHHEDGDGGDWRIVLILDLPE</sequence>
<comment type="caution">
    <text evidence="1">The sequence shown here is derived from an EMBL/GenBank/DDBJ whole genome shotgun (WGS) entry which is preliminary data.</text>
</comment>
<name>A0A0F5K1J7_9BURK</name>
<dbReference type="GO" id="GO:0003677">
    <property type="term" value="F:DNA binding"/>
    <property type="evidence" value="ECO:0007669"/>
    <property type="project" value="UniProtKB-KW"/>
</dbReference>
<dbReference type="OrthoDB" id="8943032at2"/>
<keyword evidence="2" id="KW-1185">Reference proteome</keyword>
<gene>
    <name evidence="1" type="ORF">WM40_07650</name>
</gene>
<protein>
    <submittedName>
        <fullName evidence="1">DNA-binding protein</fullName>
    </submittedName>
</protein>
<keyword evidence="1" id="KW-0238">DNA-binding</keyword>